<proteinExistence type="predicted"/>
<dbReference type="EMBL" id="AOIN01000021">
    <property type="protein sequence ID" value="ELZ05035.1"/>
    <property type="molecule type" value="Genomic_DNA"/>
</dbReference>
<gene>
    <name evidence="1" type="ORF">C482_02736</name>
</gene>
<protein>
    <submittedName>
        <fullName evidence="1">Uncharacterized protein</fullName>
    </submittedName>
</protein>
<dbReference type="AlphaFoldDB" id="M0B2N6"/>
<name>M0B2N6_9EURY</name>
<comment type="caution">
    <text evidence="1">The sequence shown here is derived from an EMBL/GenBank/DDBJ whole genome shotgun (WGS) entry which is preliminary data.</text>
</comment>
<keyword evidence="2" id="KW-1185">Reference proteome</keyword>
<organism evidence="1 2">
    <name type="scientific">Natrialba chahannaoensis JCM 10990</name>
    <dbReference type="NCBI Taxonomy" id="1227492"/>
    <lineage>
        <taxon>Archaea</taxon>
        <taxon>Methanobacteriati</taxon>
        <taxon>Methanobacteriota</taxon>
        <taxon>Stenosarchaea group</taxon>
        <taxon>Halobacteria</taxon>
        <taxon>Halobacteriales</taxon>
        <taxon>Natrialbaceae</taxon>
        <taxon>Natrialba</taxon>
    </lineage>
</organism>
<accession>M0B2N6</accession>
<sequence>MPRRLRVDILAGVESIEKRVEVRCEGGRVHVTGGLLVPPLDDGRLQAIWSVFNVRESPPFSMTRIEVVGSDSTNCN</sequence>
<evidence type="ECO:0000313" key="2">
    <source>
        <dbReference type="Proteomes" id="UP000011693"/>
    </source>
</evidence>
<evidence type="ECO:0000313" key="1">
    <source>
        <dbReference type="EMBL" id="ELZ05035.1"/>
    </source>
</evidence>
<dbReference type="Proteomes" id="UP000011693">
    <property type="component" value="Unassembled WGS sequence"/>
</dbReference>
<reference evidence="1 2" key="1">
    <citation type="journal article" date="2014" name="PLoS Genet.">
        <title>Phylogenetically driven sequencing of extremely halophilic archaea reveals strategies for static and dynamic osmo-response.</title>
        <authorList>
            <person name="Becker E.A."/>
            <person name="Seitzer P.M."/>
            <person name="Tritt A."/>
            <person name="Larsen D."/>
            <person name="Krusor M."/>
            <person name="Yao A.I."/>
            <person name="Wu D."/>
            <person name="Madern D."/>
            <person name="Eisen J.A."/>
            <person name="Darling A.E."/>
            <person name="Facciotti M.T."/>
        </authorList>
    </citation>
    <scope>NUCLEOTIDE SEQUENCE [LARGE SCALE GENOMIC DNA]</scope>
    <source>
        <strain evidence="1 2">JCM 10990</strain>
    </source>
</reference>